<sequence>MASGDGTSHHKITYEAWHVNLLVPSYDDQSAPPSHRTWLASVDQALDHTSETQVAGWKEHANDMSELLNASPLAQREGVEFKPDDFTCKIKGMHGDHASDQLKTAHAIEAWKASVTHMDLGWARMSEMPSEELNRISAKAIAKKVEAIGKNAWLLLDDSGQRQHIHNALSALALKLGVLSLADLPMEDQRELTFFVWGGCCMHKDLNSVKGGNDAMQAEWTKLEAQAPILLANKANTATIEMSSASDPAARLAIDVSTCGGVKLTSLVGAIFNNKDDKKGHQDVHRWYFEKVKRSLEDSKTVSVKFPSTSNTCFQSHCNAAGELVTYRKQYINFLEHTRDNKEKHNFNHIELNVYNGLRDDATITELAILVLYAQMITHPYMCAVRSPGVESVNLLDLGPLHRDLHSHITYIIDHPEILLESSGDETWKKASLDKQPWEDPKAVKAVFSLQPELPHLKLLLVAFLKGALETWNRFSAEIDPDGLIDTASPSEKILAHMPSTNDLNEGALGAMHVSARQNPNETAQNHSACAAFNRNDTQSFMDAKLEYSDHLYIMRAARRADASQAPKKFRDQLMERLCVTVQKKHANDEIRASKKMGLFEKLSATELVQDEAAMKRMGVKELDLQLEVYRVVRKDAEVPIKARLKNKKEKYTALVAAVARSKTSLRDSAPDLPSETGGITQAAKDVLMDEEDDDDVLYYQK</sequence>
<accession>A0A4Y9ZTC9</accession>
<gene>
    <name evidence="2" type="ORF">EWM64_g6509</name>
</gene>
<reference evidence="2 3" key="1">
    <citation type="submission" date="2019-02" db="EMBL/GenBank/DDBJ databases">
        <title>Genome sequencing of the rare red list fungi Hericium alpestre (H. flagellum).</title>
        <authorList>
            <person name="Buettner E."/>
            <person name="Kellner H."/>
        </authorList>
    </citation>
    <scope>NUCLEOTIDE SEQUENCE [LARGE SCALE GENOMIC DNA]</scope>
    <source>
        <strain evidence="2 3">DSM 108284</strain>
    </source>
</reference>
<name>A0A4Y9ZTC9_9AGAM</name>
<evidence type="ECO:0000313" key="2">
    <source>
        <dbReference type="EMBL" id="TFY77504.1"/>
    </source>
</evidence>
<dbReference type="AlphaFoldDB" id="A0A4Y9ZTC9"/>
<protein>
    <submittedName>
        <fullName evidence="2">Uncharacterized protein</fullName>
    </submittedName>
</protein>
<organism evidence="2 3">
    <name type="scientific">Hericium alpestre</name>
    <dbReference type="NCBI Taxonomy" id="135208"/>
    <lineage>
        <taxon>Eukaryota</taxon>
        <taxon>Fungi</taxon>
        <taxon>Dikarya</taxon>
        <taxon>Basidiomycota</taxon>
        <taxon>Agaricomycotina</taxon>
        <taxon>Agaricomycetes</taxon>
        <taxon>Russulales</taxon>
        <taxon>Hericiaceae</taxon>
        <taxon>Hericium</taxon>
    </lineage>
</organism>
<evidence type="ECO:0000313" key="3">
    <source>
        <dbReference type="Proteomes" id="UP000298061"/>
    </source>
</evidence>
<dbReference type="EMBL" id="SFCI01000896">
    <property type="protein sequence ID" value="TFY77504.1"/>
    <property type="molecule type" value="Genomic_DNA"/>
</dbReference>
<dbReference type="STRING" id="135208.A0A4Y9ZTC9"/>
<feature type="region of interest" description="Disordered" evidence="1">
    <location>
        <begin position="662"/>
        <end position="686"/>
    </location>
</feature>
<keyword evidence="3" id="KW-1185">Reference proteome</keyword>
<evidence type="ECO:0000256" key="1">
    <source>
        <dbReference type="SAM" id="MobiDB-lite"/>
    </source>
</evidence>
<proteinExistence type="predicted"/>
<comment type="caution">
    <text evidence="2">The sequence shown here is derived from an EMBL/GenBank/DDBJ whole genome shotgun (WGS) entry which is preliminary data.</text>
</comment>
<dbReference type="OrthoDB" id="3052721at2759"/>
<dbReference type="Proteomes" id="UP000298061">
    <property type="component" value="Unassembled WGS sequence"/>
</dbReference>